<keyword evidence="10" id="KW-1185">Reference proteome</keyword>
<reference evidence="9 10" key="1">
    <citation type="submission" date="2019-02" db="EMBL/GenBank/DDBJ databases">
        <authorList>
            <person name="Li Y."/>
        </authorList>
    </citation>
    <scope>NUCLEOTIDE SEQUENCE [LARGE SCALE GENOMIC DNA]</scope>
    <source>
        <strain evidence="9 10">3-7</strain>
    </source>
</reference>
<dbReference type="NCBIfam" id="TIGR01189">
    <property type="entry name" value="ccmA"/>
    <property type="match status" value="1"/>
</dbReference>
<dbReference type="InterPro" id="IPR003439">
    <property type="entry name" value="ABC_transporter-like_ATP-bd"/>
</dbReference>
<organism evidence="9 10">
    <name type="scientific">Sphingomonas populi</name>
    <dbReference type="NCBI Taxonomy" id="2484750"/>
    <lineage>
        <taxon>Bacteria</taxon>
        <taxon>Pseudomonadati</taxon>
        <taxon>Pseudomonadota</taxon>
        <taxon>Alphaproteobacteria</taxon>
        <taxon>Sphingomonadales</taxon>
        <taxon>Sphingomonadaceae</taxon>
        <taxon>Sphingomonas</taxon>
    </lineage>
</organism>
<evidence type="ECO:0000256" key="6">
    <source>
        <dbReference type="ARBA" id="ARBA00023136"/>
    </source>
</evidence>
<dbReference type="EMBL" id="SGIS01000006">
    <property type="protein sequence ID" value="RZF65399.1"/>
    <property type="molecule type" value="Genomic_DNA"/>
</dbReference>
<dbReference type="GO" id="GO:0016887">
    <property type="term" value="F:ATP hydrolysis activity"/>
    <property type="evidence" value="ECO:0007669"/>
    <property type="project" value="InterPro"/>
</dbReference>
<evidence type="ECO:0000313" key="8">
    <source>
        <dbReference type="EMBL" id="RZF65399.1"/>
    </source>
</evidence>
<dbReference type="PROSITE" id="PS50893">
    <property type="entry name" value="ABC_TRANSPORTER_2"/>
    <property type="match status" value="1"/>
</dbReference>
<keyword evidence="3" id="KW-0201">Cytochrome c-type biogenesis</keyword>
<evidence type="ECO:0000256" key="1">
    <source>
        <dbReference type="ARBA" id="ARBA00022448"/>
    </source>
</evidence>
<evidence type="ECO:0000256" key="3">
    <source>
        <dbReference type="ARBA" id="ARBA00022748"/>
    </source>
</evidence>
<proteinExistence type="predicted"/>
<dbReference type="InterPro" id="IPR003593">
    <property type="entry name" value="AAA+_ATPase"/>
</dbReference>
<dbReference type="SUPFAM" id="SSF52540">
    <property type="entry name" value="P-loop containing nucleoside triphosphate hydrolases"/>
    <property type="match status" value="1"/>
</dbReference>
<evidence type="ECO:0000259" key="7">
    <source>
        <dbReference type="PROSITE" id="PS50893"/>
    </source>
</evidence>
<dbReference type="AlphaFoldDB" id="A0A4V2DDM9"/>
<comment type="caution">
    <text evidence="9">The sequence shown here is derived from an EMBL/GenBank/DDBJ whole genome shotgun (WGS) entry which is preliminary data.</text>
</comment>
<feature type="domain" description="ABC transporter" evidence="7">
    <location>
        <begin position="10"/>
        <end position="196"/>
    </location>
</feature>
<dbReference type="GO" id="GO:0017004">
    <property type="term" value="P:cytochrome complex assembly"/>
    <property type="evidence" value="ECO:0007669"/>
    <property type="project" value="UniProtKB-KW"/>
</dbReference>
<dbReference type="Gene3D" id="3.40.50.300">
    <property type="entry name" value="P-loop containing nucleotide triphosphate hydrolases"/>
    <property type="match status" value="1"/>
</dbReference>
<dbReference type="Pfam" id="PF00005">
    <property type="entry name" value="ABC_tran"/>
    <property type="match status" value="1"/>
</dbReference>
<evidence type="ECO:0000313" key="9">
    <source>
        <dbReference type="EMBL" id="RZF65548.1"/>
    </source>
</evidence>
<evidence type="ECO:0000256" key="5">
    <source>
        <dbReference type="ARBA" id="ARBA00022967"/>
    </source>
</evidence>
<accession>A0A4V2DDM9</accession>
<keyword evidence="2" id="KW-0547">Nucleotide-binding</keyword>
<evidence type="ECO:0000256" key="4">
    <source>
        <dbReference type="ARBA" id="ARBA00022840"/>
    </source>
</evidence>
<keyword evidence="6" id="KW-0472">Membrane</keyword>
<gene>
    <name evidence="9" type="primary">ccmA</name>
    <name evidence="9" type="ORF">EWE75_04395</name>
    <name evidence="8" type="ORF">EWE75_05350</name>
</gene>
<name>A0A4V2DDM9_9SPHN</name>
<keyword evidence="5" id="KW-1278">Translocase</keyword>
<keyword evidence="1" id="KW-0813">Transport</keyword>
<dbReference type="PANTHER" id="PTHR43499:SF1">
    <property type="entry name" value="ABC TRANSPORTER I FAMILY MEMBER 1"/>
    <property type="match status" value="1"/>
</dbReference>
<dbReference type="EMBL" id="SGIS01000005">
    <property type="protein sequence ID" value="RZF65548.1"/>
    <property type="molecule type" value="Genomic_DNA"/>
</dbReference>
<evidence type="ECO:0000256" key="2">
    <source>
        <dbReference type="ARBA" id="ARBA00022741"/>
    </source>
</evidence>
<protein>
    <submittedName>
        <fullName evidence="9">Heme ABC exporter ATP-binding protein CcmA</fullName>
    </submittedName>
</protein>
<dbReference type="OrthoDB" id="9800654at2"/>
<dbReference type="SMART" id="SM00382">
    <property type="entry name" value="AAA"/>
    <property type="match status" value="1"/>
</dbReference>
<dbReference type="InterPro" id="IPR005895">
    <property type="entry name" value="ABC_transptr_haem_export_CcmA"/>
</dbReference>
<dbReference type="GO" id="GO:0005524">
    <property type="term" value="F:ATP binding"/>
    <property type="evidence" value="ECO:0007669"/>
    <property type="project" value="UniProtKB-KW"/>
</dbReference>
<dbReference type="RefSeq" id="WP_130155486.1">
    <property type="nucleotide sequence ID" value="NZ_SGIS01000005.1"/>
</dbReference>
<dbReference type="Proteomes" id="UP000292085">
    <property type="component" value="Unassembled WGS sequence"/>
</dbReference>
<keyword evidence="4 9" id="KW-0067">ATP-binding</keyword>
<dbReference type="InterPro" id="IPR027417">
    <property type="entry name" value="P-loop_NTPase"/>
</dbReference>
<dbReference type="GO" id="GO:0022857">
    <property type="term" value="F:transmembrane transporter activity"/>
    <property type="evidence" value="ECO:0007669"/>
    <property type="project" value="InterPro"/>
</dbReference>
<sequence length="196" mass="20046">MADHDQPPRLAFHGVTGVRGGRRLFAGLRFTLAPGDAALVTGPNGAGKSSLLRIAAGLLAPAEGRVEAPPCALMAEAAALDSGQTLEDALRFWAALDAVPEPARRVADALTATGLATLAQVPVRLLSTGQRRRAALARVVASEAPLWLLDEPANGLDAASVATLEALVAEHRARGGIALVATHTDIALPGARVVAL</sequence>
<evidence type="ECO:0000313" key="10">
    <source>
        <dbReference type="Proteomes" id="UP000292085"/>
    </source>
</evidence>
<dbReference type="PANTHER" id="PTHR43499">
    <property type="entry name" value="ABC TRANSPORTER I FAMILY MEMBER 1"/>
    <property type="match status" value="1"/>
</dbReference>